<dbReference type="KEGG" id="dao:Desac_1231"/>
<dbReference type="Proteomes" id="UP000000483">
    <property type="component" value="Chromosome"/>
</dbReference>
<gene>
    <name evidence="1" type="ordered locus">Desac_1231</name>
</gene>
<name>F2NHH5_DESAR</name>
<organism evidence="1 2">
    <name type="scientific">Desulfobacca acetoxidans (strain ATCC 700848 / DSM 11109 / ASRB2)</name>
    <dbReference type="NCBI Taxonomy" id="880072"/>
    <lineage>
        <taxon>Bacteria</taxon>
        <taxon>Pseudomonadati</taxon>
        <taxon>Thermodesulfobacteriota</taxon>
        <taxon>Desulfobaccia</taxon>
        <taxon>Desulfobaccales</taxon>
        <taxon>Desulfobaccaceae</taxon>
        <taxon>Desulfobacca</taxon>
    </lineage>
</organism>
<evidence type="ECO:0000313" key="2">
    <source>
        <dbReference type="Proteomes" id="UP000000483"/>
    </source>
</evidence>
<accession>F2NHH5</accession>
<keyword evidence="2" id="KW-1185">Reference proteome</keyword>
<dbReference type="EMBL" id="CP002629">
    <property type="protein sequence ID" value="AEB09091.1"/>
    <property type="molecule type" value="Genomic_DNA"/>
</dbReference>
<dbReference type="AlphaFoldDB" id="F2NHH5"/>
<protein>
    <submittedName>
        <fullName evidence="1">Uncharacterized protein</fullName>
    </submittedName>
</protein>
<dbReference type="HOGENOM" id="CLU_2600305_0_0_7"/>
<sequence>MALESGGEAEKTRCLSVWPGTVFSSSKKVPDANLCFRFDIAGETMVDVGAPKQGRWEEGSWAGLRTIESKELSVLQIFT</sequence>
<reference evidence="1 2" key="1">
    <citation type="journal article" date="2011" name="Stand. Genomic Sci.">
        <title>Complete genome sequence of the acetate-degrading sulfate reducer Desulfobacca acetoxidans type strain (ASRB2).</title>
        <authorList>
            <person name="Goker M."/>
            <person name="Teshima H."/>
            <person name="Lapidus A."/>
            <person name="Nolan M."/>
            <person name="Lucas S."/>
            <person name="Hammon N."/>
            <person name="Deshpande S."/>
            <person name="Cheng J.F."/>
            <person name="Tapia R."/>
            <person name="Han C."/>
            <person name="Goodwin L."/>
            <person name="Pitluck S."/>
            <person name="Huntemann M."/>
            <person name="Liolios K."/>
            <person name="Ivanova N."/>
            <person name="Pagani I."/>
            <person name="Mavromatis K."/>
            <person name="Ovchinikova G."/>
            <person name="Pati A."/>
            <person name="Chen A."/>
            <person name="Palaniappan K."/>
            <person name="Land M."/>
            <person name="Hauser L."/>
            <person name="Brambilla E.M."/>
            <person name="Rohde M."/>
            <person name="Spring S."/>
            <person name="Detter J.C."/>
            <person name="Woyke T."/>
            <person name="Bristow J."/>
            <person name="Eisen J.A."/>
            <person name="Markowitz V."/>
            <person name="Hugenholtz P."/>
            <person name="Kyrpides N.C."/>
            <person name="Klenk H.P."/>
        </authorList>
    </citation>
    <scope>NUCLEOTIDE SEQUENCE [LARGE SCALE GENOMIC DNA]</scope>
    <source>
        <strain evidence="2">ATCC 700848 / DSM 11109 / ASRB2</strain>
    </source>
</reference>
<proteinExistence type="predicted"/>
<dbReference type="RefSeq" id="WP_013706203.1">
    <property type="nucleotide sequence ID" value="NC_015388.1"/>
</dbReference>
<dbReference type="STRING" id="880072.Desac_1231"/>
<evidence type="ECO:0000313" key="1">
    <source>
        <dbReference type="EMBL" id="AEB09091.1"/>
    </source>
</evidence>
<reference evidence="2" key="2">
    <citation type="submission" date="2011-03" db="EMBL/GenBank/DDBJ databases">
        <title>The complete genome of Desulfobacca acetoxidans DSM 11109.</title>
        <authorList>
            <consortium name="US DOE Joint Genome Institute (JGI-PGF)"/>
            <person name="Lucas S."/>
            <person name="Copeland A."/>
            <person name="Lapidus A."/>
            <person name="Bruce D."/>
            <person name="Goodwin L."/>
            <person name="Pitluck S."/>
            <person name="Peters L."/>
            <person name="Kyrpides N."/>
            <person name="Mavromatis K."/>
            <person name="Ivanova N."/>
            <person name="Ovchinnikova G."/>
            <person name="Teshima H."/>
            <person name="Detter J.C."/>
            <person name="Han C."/>
            <person name="Land M."/>
            <person name="Hauser L."/>
            <person name="Markowitz V."/>
            <person name="Cheng J.-F."/>
            <person name="Hugenholtz P."/>
            <person name="Woyke T."/>
            <person name="Wu D."/>
            <person name="Spring S."/>
            <person name="Schueler E."/>
            <person name="Brambilla E."/>
            <person name="Klenk H.-P."/>
            <person name="Eisen J.A."/>
        </authorList>
    </citation>
    <scope>NUCLEOTIDE SEQUENCE [LARGE SCALE GENOMIC DNA]</scope>
    <source>
        <strain evidence="2">ATCC 700848 / DSM 11109 / ASRB2</strain>
    </source>
</reference>